<organism evidence="3 4">
    <name type="scientific">Clytia hemisphaerica</name>
    <dbReference type="NCBI Taxonomy" id="252671"/>
    <lineage>
        <taxon>Eukaryota</taxon>
        <taxon>Metazoa</taxon>
        <taxon>Cnidaria</taxon>
        <taxon>Hydrozoa</taxon>
        <taxon>Hydroidolina</taxon>
        <taxon>Leptothecata</taxon>
        <taxon>Obeliida</taxon>
        <taxon>Clytiidae</taxon>
        <taxon>Clytia</taxon>
    </lineage>
</organism>
<dbReference type="Proteomes" id="UP000594262">
    <property type="component" value="Unplaced"/>
</dbReference>
<feature type="compositionally biased region" description="Low complexity" evidence="1">
    <location>
        <begin position="219"/>
        <end position="230"/>
    </location>
</feature>
<dbReference type="AlphaFoldDB" id="A0A7M5XG03"/>
<evidence type="ECO:0000313" key="3">
    <source>
        <dbReference type="EnsemblMetazoa" id="CLYHEMP022411.2"/>
    </source>
</evidence>
<keyword evidence="2" id="KW-1133">Transmembrane helix</keyword>
<dbReference type="RefSeq" id="XP_066915060.1">
    <property type="nucleotide sequence ID" value="XM_067058959.1"/>
</dbReference>
<protein>
    <submittedName>
        <fullName evidence="3">Uncharacterized protein</fullName>
    </submittedName>
</protein>
<feature type="transmembrane region" description="Helical" evidence="2">
    <location>
        <begin position="175"/>
        <end position="193"/>
    </location>
</feature>
<sequence length="256" mass="28570">MKCFPWPTTTNHPRYFDIRGAYSPLPMLTERHPSAIPQCNATRRPQFNSDDDRVAQAEFFMKTDRRKCFMLVLGVLQILLGSLFLSLGLWSVMIVRSALYATGLSPFFLAVLSYVGGGLTVYGPRSTNNNLVMLVIGVSTFTCFLSLSLGCWMFISLMHSSAPNITSYKSFLMGLNVFLMLDTGIIASSTWTLKETVRRRRNRNRPTDPLRDPPPAYFPPGAAATSTSSSNDTPRMVYTGETVTQINNESPPPYEP</sequence>
<keyword evidence="2" id="KW-0812">Transmembrane</keyword>
<name>A0A7M5XG03_9CNID</name>
<feature type="transmembrane region" description="Helical" evidence="2">
    <location>
        <begin position="98"/>
        <end position="119"/>
    </location>
</feature>
<proteinExistence type="predicted"/>
<feature type="transmembrane region" description="Helical" evidence="2">
    <location>
        <begin position="131"/>
        <end position="155"/>
    </location>
</feature>
<accession>A0A7M5XG03</accession>
<dbReference type="GeneID" id="136802239"/>
<evidence type="ECO:0000256" key="1">
    <source>
        <dbReference type="SAM" id="MobiDB-lite"/>
    </source>
</evidence>
<keyword evidence="2" id="KW-0472">Membrane</keyword>
<dbReference type="EnsemblMetazoa" id="CLYHEMT022411.2">
    <property type="protein sequence ID" value="CLYHEMP022411.2"/>
    <property type="gene ID" value="CLYHEMG022411"/>
</dbReference>
<feature type="region of interest" description="Disordered" evidence="1">
    <location>
        <begin position="197"/>
        <end position="236"/>
    </location>
</feature>
<evidence type="ECO:0000256" key="2">
    <source>
        <dbReference type="SAM" id="Phobius"/>
    </source>
</evidence>
<keyword evidence="4" id="KW-1185">Reference proteome</keyword>
<evidence type="ECO:0000313" key="4">
    <source>
        <dbReference type="Proteomes" id="UP000594262"/>
    </source>
</evidence>
<reference evidence="3" key="1">
    <citation type="submission" date="2021-01" db="UniProtKB">
        <authorList>
            <consortium name="EnsemblMetazoa"/>
        </authorList>
    </citation>
    <scope>IDENTIFICATION</scope>
</reference>
<feature type="transmembrane region" description="Helical" evidence="2">
    <location>
        <begin position="68"/>
        <end position="92"/>
    </location>
</feature>